<accession>A0ABR0E825</accession>
<dbReference type="InterPro" id="IPR037401">
    <property type="entry name" value="SnoaL-like"/>
</dbReference>
<keyword evidence="3" id="KW-1185">Reference proteome</keyword>
<dbReference type="Gene3D" id="3.10.450.50">
    <property type="match status" value="1"/>
</dbReference>
<dbReference type="Proteomes" id="UP001305779">
    <property type="component" value="Unassembled WGS sequence"/>
</dbReference>
<protein>
    <recommendedName>
        <fullName evidence="1">SnoaL-like domain-containing protein</fullName>
    </recommendedName>
</protein>
<gene>
    <name evidence="2" type="ORF">PRZ48_011971</name>
</gene>
<feature type="domain" description="SnoaL-like" evidence="1">
    <location>
        <begin position="32"/>
        <end position="139"/>
    </location>
</feature>
<reference evidence="2 3" key="1">
    <citation type="journal article" date="2023" name="G3 (Bethesda)">
        <title>A chromosome-level genome assembly of Zasmidium syzygii isolated from banana leaves.</title>
        <authorList>
            <person name="van Westerhoven A.C."/>
            <person name="Mehrabi R."/>
            <person name="Talebi R."/>
            <person name="Steentjes M.B.F."/>
            <person name="Corcolon B."/>
            <person name="Chong P.A."/>
            <person name="Kema G.H.J."/>
            <person name="Seidl M.F."/>
        </authorList>
    </citation>
    <scope>NUCLEOTIDE SEQUENCE [LARGE SCALE GENOMIC DNA]</scope>
    <source>
        <strain evidence="2 3">P124</strain>
    </source>
</reference>
<evidence type="ECO:0000313" key="2">
    <source>
        <dbReference type="EMBL" id="KAK4497520.1"/>
    </source>
</evidence>
<evidence type="ECO:0000259" key="1">
    <source>
        <dbReference type="Pfam" id="PF12680"/>
    </source>
</evidence>
<dbReference type="InterPro" id="IPR032710">
    <property type="entry name" value="NTF2-like_dom_sf"/>
</dbReference>
<dbReference type="EMBL" id="JAXOVC010000009">
    <property type="protein sequence ID" value="KAK4497520.1"/>
    <property type="molecule type" value="Genomic_DNA"/>
</dbReference>
<comment type="caution">
    <text evidence="2">The sequence shown here is derived from an EMBL/GenBank/DDBJ whole genome shotgun (WGS) entry which is preliminary data.</text>
</comment>
<evidence type="ECO:0000313" key="3">
    <source>
        <dbReference type="Proteomes" id="UP001305779"/>
    </source>
</evidence>
<sequence>MSIQISEARIAQIKEVVTSWCADWSKPFSEAEALQGIQRNFDPNVEWYDHGFYICRVGHKAVLGLQKGFMHCNQPFRAEVKSILPTADGAAVEQLWIGRCTNDIVRPDGTVIMRGSGKEFKTHVGFFVKISDAGKITRIDEYDHRYWDEGIHESAYKRMT</sequence>
<dbReference type="Pfam" id="PF12680">
    <property type="entry name" value="SnoaL_2"/>
    <property type="match status" value="1"/>
</dbReference>
<proteinExistence type="predicted"/>
<organism evidence="2 3">
    <name type="scientific">Zasmidium cellare</name>
    <name type="common">Wine cellar mold</name>
    <name type="synonym">Racodium cellare</name>
    <dbReference type="NCBI Taxonomy" id="395010"/>
    <lineage>
        <taxon>Eukaryota</taxon>
        <taxon>Fungi</taxon>
        <taxon>Dikarya</taxon>
        <taxon>Ascomycota</taxon>
        <taxon>Pezizomycotina</taxon>
        <taxon>Dothideomycetes</taxon>
        <taxon>Dothideomycetidae</taxon>
        <taxon>Mycosphaerellales</taxon>
        <taxon>Mycosphaerellaceae</taxon>
        <taxon>Zasmidium</taxon>
    </lineage>
</organism>
<name>A0ABR0E825_ZASCE</name>
<dbReference type="SUPFAM" id="SSF54427">
    <property type="entry name" value="NTF2-like"/>
    <property type="match status" value="1"/>
</dbReference>